<dbReference type="Pfam" id="PF00622">
    <property type="entry name" value="SPRY"/>
    <property type="match status" value="1"/>
</dbReference>
<dbReference type="InterPro" id="IPR043136">
    <property type="entry name" value="B30.2/SPRY_sf"/>
</dbReference>
<protein>
    <recommendedName>
        <fullName evidence="1">B30.2/SPRY domain-containing protein</fullName>
    </recommendedName>
</protein>
<dbReference type="SMART" id="SM00449">
    <property type="entry name" value="SPRY"/>
    <property type="match status" value="1"/>
</dbReference>
<dbReference type="PRINTS" id="PR01407">
    <property type="entry name" value="BUTYPHLNCDUF"/>
</dbReference>
<dbReference type="Gene3D" id="2.60.120.920">
    <property type="match status" value="1"/>
</dbReference>
<feature type="domain" description="B30.2/SPRY" evidence="1">
    <location>
        <begin position="1"/>
        <end position="189"/>
    </location>
</feature>
<accession>A0A401RSJ3</accession>
<evidence type="ECO:0000259" key="1">
    <source>
        <dbReference type="PROSITE" id="PS50188"/>
    </source>
</evidence>
<dbReference type="SUPFAM" id="SSF49899">
    <property type="entry name" value="Concanavalin A-like lectins/glucanases"/>
    <property type="match status" value="1"/>
</dbReference>
<dbReference type="InterPro" id="IPR050143">
    <property type="entry name" value="TRIM/RBCC"/>
</dbReference>
<name>A0A401RSJ3_CHIPU</name>
<keyword evidence="3" id="KW-1185">Reference proteome</keyword>
<comment type="caution">
    <text evidence="2">The sequence shown here is derived from an EMBL/GenBank/DDBJ whole genome shotgun (WGS) entry which is preliminary data.</text>
</comment>
<dbReference type="PANTHER" id="PTHR24103">
    <property type="entry name" value="E3 UBIQUITIN-PROTEIN LIGASE TRIM"/>
    <property type="match status" value="1"/>
</dbReference>
<evidence type="ECO:0000313" key="2">
    <source>
        <dbReference type="EMBL" id="GCC21098.1"/>
    </source>
</evidence>
<gene>
    <name evidence="2" type="ORF">chiPu_0019565</name>
</gene>
<dbReference type="Pfam" id="PF13765">
    <property type="entry name" value="PRY"/>
    <property type="match status" value="1"/>
</dbReference>
<dbReference type="PROSITE" id="PS50188">
    <property type="entry name" value="B302_SPRY"/>
    <property type="match status" value="1"/>
</dbReference>
<dbReference type="Proteomes" id="UP000287033">
    <property type="component" value="Unassembled WGS sequence"/>
</dbReference>
<dbReference type="AlphaFoldDB" id="A0A401RSJ3"/>
<evidence type="ECO:0000313" key="3">
    <source>
        <dbReference type="Proteomes" id="UP000287033"/>
    </source>
</evidence>
<dbReference type="InterPro" id="IPR003877">
    <property type="entry name" value="SPRY_dom"/>
</dbReference>
<dbReference type="InterPro" id="IPR006574">
    <property type="entry name" value="PRY"/>
</dbReference>
<reference evidence="2 3" key="1">
    <citation type="journal article" date="2018" name="Nat. Ecol. Evol.">
        <title>Shark genomes provide insights into elasmobranch evolution and the origin of vertebrates.</title>
        <authorList>
            <person name="Hara Y"/>
            <person name="Yamaguchi K"/>
            <person name="Onimaru K"/>
            <person name="Kadota M"/>
            <person name="Koyanagi M"/>
            <person name="Keeley SD"/>
            <person name="Tatsumi K"/>
            <person name="Tanaka K"/>
            <person name="Motone F"/>
            <person name="Kageyama Y"/>
            <person name="Nozu R"/>
            <person name="Adachi N"/>
            <person name="Nishimura O"/>
            <person name="Nakagawa R"/>
            <person name="Tanegashima C"/>
            <person name="Kiyatake I"/>
            <person name="Matsumoto R"/>
            <person name="Murakumo K"/>
            <person name="Nishida K"/>
            <person name="Terakita A"/>
            <person name="Kuratani S"/>
            <person name="Sato K"/>
            <person name="Hyodo S Kuraku.S."/>
        </authorList>
    </citation>
    <scope>NUCLEOTIDE SEQUENCE [LARGE SCALE GENOMIC DNA]</scope>
</reference>
<dbReference type="STRING" id="137246.A0A401RSJ3"/>
<organism evidence="2 3">
    <name type="scientific">Chiloscyllium punctatum</name>
    <name type="common">Brownbanded bambooshark</name>
    <name type="synonym">Hemiscyllium punctatum</name>
    <dbReference type="NCBI Taxonomy" id="137246"/>
    <lineage>
        <taxon>Eukaryota</taxon>
        <taxon>Metazoa</taxon>
        <taxon>Chordata</taxon>
        <taxon>Craniata</taxon>
        <taxon>Vertebrata</taxon>
        <taxon>Chondrichthyes</taxon>
        <taxon>Elasmobranchii</taxon>
        <taxon>Galeomorphii</taxon>
        <taxon>Galeoidea</taxon>
        <taxon>Orectolobiformes</taxon>
        <taxon>Hemiscylliidae</taxon>
        <taxon>Chiloscyllium</taxon>
    </lineage>
</organism>
<dbReference type="SMART" id="SM00589">
    <property type="entry name" value="PRY"/>
    <property type="match status" value="1"/>
</dbReference>
<dbReference type="OrthoDB" id="6105938at2759"/>
<dbReference type="EMBL" id="BEZZ01002057">
    <property type="protein sequence ID" value="GCC21098.1"/>
    <property type="molecule type" value="Genomic_DNA"/>
</dbReference>
<proteinExistence type="predicted"/>
<dbReference type="InterPro" id="IPR013320">
    <property type="entry name" value="ConA-like_dom_sf"/>
</dbReference>
<dbReference type="InterPro" id="IPR001870">
    <property type="entry name" value="B30.2/SPRY"/>
</dbReference>
<dbReference type="OMA" id="EMCRFLY"/>
<dbReference type="FunFam" id="2.60.120.920:FF:000004">
    <property type="entry name" value="Butyrophilin subfamily 1 member A1"/>
    <property type="match status" value="1"/>
</dbReference>
<sequence>MCTLSRSYLVPVSLTLDPNTAHHSLVLSEDLTSVSINTKKTLLLLNNPERFDQHPCVLCSEGFTWGKHYWEVEVGNKTDWDVGVTRESANRKGKLKLQPQKGYWAVGLTNGDTYNARQYSVIRTPSVKPTTIGVYLDYEGGLVSFYNADDMSVLYMHSGTFTEKLIPFMCTGSYSDRNAAPLKLRHLKL</sequence>
<dbReference type="InterPro" id="IPR003879">
    <property type="entry name" value="Butyrophylin_SPRY"/>
</dbReference>
<dbReference type="CDD" id="cd13733">
    <property type="entry name" value="SPRY_PRY_C-I_1"/>
    <property type="match status" value="1"/>
</dbReference>